<dbReference type="PANTHER" id="PTHR34983:SF2">
    <property type="entry name" value="ENDO-BETA-1,4-GALACTANASE"/>
    <property type="match status" value="1"/>
</dbReference>
<evidence type="ECO:0000256" key="3">
    <source>
        <dbReference type="ARBA" id="ARBA00023295"/>
    </source>
</evidence>
<name>A0ABP4SW70_9ACTN</name>
<evidence type="ECO:0000256" key="1">
    <source>
        <dbReference type="ARBA" id="ARBA00010687"/>
    </source>
</evidence>
<dbReference type="GO" id="GO:0016787">
    <property type="term" value="F:hydrolase activity"/>
    <property type="evidence" value="ECO:0007669"/>
    <property type="project" value="UniProtKB-KW"/>
</dbReference>
<feature type="signal peptide" evidence="4">
    <location>
        <begin position="1"/>
        <end position="24"/>
    </location>
</feature>
<evidence type="ECO:0000313" key="5">
    <source>
        <dbReference type="EMBL" id="GAA1677402.1"/>
    </source>
</evidence>
<dbReference type="PANTHER" id="PTHR34983">
    <property type="entry name" value="ARABINOGALACTAN ENDO-BETA-1,4-GALACTANASE A"/>
    <property type="match status" value="1"/>
</dbReference>
<keyword evidence="6" id="KW-1185">Reference proteome</keyword>
<comment type="similarity">
    <text evidence="1 4">Belongs to the glycosyl hydrolase 53 family.</text>
</comment>
<dbReference type="Gene3D" id="3.20.20.80">
    <property type="entry name" value="Glycosidases"/>
    <property type="match status" value="1"/>
</dbReference>
<gene>
    <name evidence="5" type="ORF">GCM10009830_25450</name>
</gene>
<dbReference type="EC" id="3.2.1.89" evidence="4"/>
<dbReference type="Proteomes" id="UP001499851">
    <property type="component" value="Unassembled WGS sequence"/>
</dbReference>
<comment type="catalytic activity">
    <reaction evidence="4">
        <text>The enzyme specifically hydrolyzes (1-&gt;4)-beta-D-galactosidic linkages in type I arabinogalactans.</text>
        <dbReference type="EC" id="3.2.1.89"/>
    </reaction>
</comment>
<evidence type="ECO:0000313" key="6">
    <source>
        <dbReference type="Proteomes" id="UP001499851"/>
    </source>
</evidence>
<dbReference type="InterPro" id="IPR017853">
    <property type="entry name" value="GH"/>
</dbReference>
<accession>A0ABP4SW70</accession>
<proteinExistence type="inferred from homology"/>
<dbReference type="RefSeq" id="WP_344486863.1">
    <property type="nucleotide sequence ID" value="NZ_BAAAQF010000008.1"/>
</dbReference>
<protein>
    <recommendedName>
        <fullName evidence="4">Arabinogalactan endo-beta-1,4-galactanase</fullName>
        <ecNumber evidence="4">3.2.1.89</ecNumber>
    </recommendedName>
</protein>
<keyword evidence="3 4" id="KW-0326">Glycosidase</keyword>
<sequence>MKRNSLKRLTTGLMAGALTAAVLAVGEPAAAVRSDFIMGVDVGMLGEVEDLGGRFYDDGVEGDALGIMADHGANMVRLRLWNDPYNASGDPYGGGTNDLASTIAMAQRAKAQGMDVLLDFHLSDWWADPGTQTKPKAWQNLTYAQLKTAVHDYTESVINAMEAAGAKPDMVQMGNEISSGVLWEDGRIGGAVSDFTQLGELLSAGIDGVNDAASGIEIALHLDMGGDNSLYQWWFDGITAEGVDFDVIALSYYPFWHGTMGELKQNLNDISERYSKDVLIVETAYGWTLGDGDGLGNSFYTAEEATGGYAASVQGQVDFLRDLREIVADVPDDRGRGIIWWEPTWLPVEGANWGTEAGKEDNDDTGTLSNPWDNQTLFDWDGNALATLDVFGENAATQRVNLLTNGSFEANGTYTNTPSGWTVVSANSGYANATFTSDAWPAHGDWTANHYWASAYTVSLYQNKTGLANGTYTLSGWVLSGGGQNSVYMYAKNYGGAERQAAIPASASAWTYVSIEGIQVVNGQIQVGFWDNANAGNWLNIDDVKLYRTA</sequence>
<feature type="chain" id="PRO_5045005108" description="Arabinogalactan endo-beta-1,4-galactanase" evidence="4">
    <location>
        <begin position="25"/>
        <end position="550"/>
    </location>
</feature>
<dbReference type="SUPFAM" id="SSF51445">
    <property type="entry name" value="(Trans)glycosidases"/>
    <property type="match status" value="1"/>
</dbReference>
<dbReference type="EMBL" id="BAAAQF010000008">
    <property type="protein sequence ID" value="GAA1677402.1"/>
    <property type="molecule type" value="Genomic_DNA"/>
</dbReference>
<dbReference type="Pfam" id="PF07745">
    <property type="entry name" value="Glyco_hydro_53"/>
    <property type="match status" value="1"/>
</dbReference>
<keyword evidence="2 4" id="KW-0378">Hydrolase</keyword>
<reference evidence="6" key="1">
    <citation type="journal article" date="2019" name="Int. J. Syst. Evol. Microbiol.">
        <title>The Global Catalogue of Microorganisms (GCM) 10K type strain sequencing project: providing services to taxonomists for standard genome sequencing and annotation.</title>
        <authorList>
            <consortium name="The Broad Institute Genomics Platform"/>
            <consortium name="The Broad Institute Genome Sequencing Center for Infectious Disease"/>
            <person name="Wu L."/>
            <person name="Ma J."/>
        </authorList>
    </citation>
    <scope>NUCLEOTIDE SEQUENCE [LARGE SCALE GENOMIC DNA]</scope>
    <source>
        <strain evidence="6">JCM 16001</strain>
    </source>
</reference>
<organism evidence="5 6">
    <name type="scientific">Glycomyces endophyticus</name>
    <dbReference type="NCBI Taxonomy" id="480996"/>
    <lineage>
        <taxon>Bacteria</taxon>
        <taxon>Bacillati</taxon>
        <taxon>Actinomycetota</taxon>
        <taxon>Actinomycetes</taxon>
        <taxon>Glycomycetales</taxon>
        <taxon>Glycomycetaceae</taxon>
        <taxon>Glycomyces</taxon>
    </lineage>
</organism>
<dbReference type="Gene3D" id="2.60.120.260">
    <property type="entry name" value="Galactose-binding domain-like"/>
    <property type="match status" value="1"/>
</dbReference>
<comment type="caution">
    <text evidence="5">The sequence shown here is derived from an EMBL/GenBank/DDBJ whole genome shotgun (WGS) entry which is preliminary data.</text>
</comment>
<evidence type="ECO:0000256" key="4">
    <source>
        <dbReference type="RuleBase" id="RU361192"/>
    </source>
</evidence>
<keyword evidence="4" id="KW-0732">Signal</keyword>
<evidence type="ECO:0000256" key="2">
    <source>
        <dbReference type="ARBA" id="ARBA00022801"/>
    </source>
</evidence>
<dbReference type="InterPro" id="IPR011683">
    <property type="entry name" value="Glyco_hydro_53"/>
</dbReference>